<proteinExistence type="predicted"/>
<dbReference type="InterPro" id="IPR006059">
    <property type="entry name" value="SBP"/>
</dbReference>
<dbReference type="OrthoDB" id="2606534at2"/>
<accession>A0A2W1LY65</accession>
<evidence type="ECO:0000313" key="3">
    <source>
        <dbReference type="Proteomes" id="UP000249522"/>
    </source>
</evidence>
<comment type="caution">
    <text evidence="2">The sequence shown here is derived from an EMBL/GenBank/DDBJ whole genome shotgun (WGS) entry which is preliminary data.</text>
</comment>
<keyword evidence="3" id="KW-1185">Reference proteome</keyword>
<keyword evidence="1" id="KW-0732">Signal</keyword>
<dbReference type="InterPro" id="IPR050490">
    <property type="entry name" value="Bact_solute-bd_prot1"/>
</dbReference>
<sequence length="423" mass="47904">MFKVAQIITAATLVLTLLGCANTPEVEDRDYSGQIIRIYTPDVEQFFYRNYGNFILDQFPGLEIDLIVANDQLKGEERMKEILDASPDLVVSYLPDFDDMARESHLTDLRTLLGEDEFDPSLYADDMIRLMSREGSLYGLSPRVNVFGIFYNKDLLDRKSVSYPTAGMTWHEFLQTLAYLDDGELVAFETNSSPSHLLMGIASTNQWTIIDYRNQEVVLNKSDWLEAIDRIVSLYQSKAIVSLGGNAGKLFLEGKSLFTDAPLSLVDKLNEAQEPIEWGFIPEPVGEENRSESRSVYADRVFSIPVQSENKELSSEIIEAVMSEDGAIYIDGSHTVPNVSTLETHNNDYHGANLELFWQQSMSVPQSILSKTTFSEKFIEEFYVGLEGYLQAAIRNEITPEECYTSIEELVRTAYEKEIQGRN</sequence>
<gene>
    <name evidence="2" type="ORF">DNH61_08100</name>
</gene>
<evidence type="ECO:0000256" key="1">
    <source>
        <dbReference type="SAM" id="SignalP"/>
    </source>
</evidence>
<protein>
    <recommendedName>
        <fullName evidence="4">Sugar ABC transporter substrate-binding protein</fullName>
    </recommendedName>
</protein>
<dbReference type="SUPFAM" id="SSF53850">
    <property type="entry name" value="Periplasmic binding protein-like II"/>
    <property type="match status" value="1"/>
</dbReference>
<dbReference type="Pfam" id="PF13416">
    <property type="entry name" value="SBP_bac_8"/>
    <property type="match status" value="1"/>
</dbReference>
<feature type="signal peptide" evidence="1">
    <location>
        <begin position="1"/>
        <end position="21"/>
    </location>
</feature>
<dbReference type="PANTHER" id="PTHR43649">
    <property type="entry name" value="ARABINOSE-BINDING PROTEIN-RELATED"/>
    <property type="match status" value="1"/>
</dbReference>
<dbReference type="RefSeq" id="WP_111146151.1">
    <property type="nucleotide sequence ID" value="NZ_QKRB01000038.1"/>
</dbReference>
<dbReference type="PROSITE" id="PS51257">
    <property type="entry name" value="PROKAR_LIPOPROTEIN"/>
    <property type="match status" value="1"/>
</dbReference>
<name>A0A2W1LY65_9BACL</name>
<evidence type="ECO:0000313" key="2">
    <source>
        <dbReference type="EMBL" id="PZD96457.1"/>
    </source>
</evidence>
<feature type="chain" id="PRO_5038544476" description="Sugar ABC transporter substrate-binding protein" evidence="1">
    <location>
        <begin position="22"/>
        <end position="423"/>
    </location>
</feature>
<reference evidence="2 3" key="1">
    <citation type="submission" date="2018-06" db="EMBL/GenBank/DDBJ databases">
        <title>Paenibacillus imtechensis sp. nov.</title>
        <authorList>
            <person name="Pinnaka A.K."/>
            <person name="Singh H."/>
            <person name="Kaur M."/>
        </authorList>
    </citation>
    <scope>NUCLEOTIDE SEQUENCE [LARGE SCALE GENOMIC DNA]</scope>
    <source>
        <strain evidence="2 3">SMB1</strain>
    </source>
</reference>
<dbReference type="EMBL" id="QKRB01000038">
    <property type="protein sequence ID" value="PZD96457.1"/>
    <property type="molecule type" value="Genomic_DNA"/>
</dbReference>
<dbReference type="Gene3D" id="3.40.190.10">
    <property type="entry name" value="Periplasmic binding protein-like II"/>
    <property type="match status" value="1"/>
</dbReference>
<evidence type="ECO:0008006" key="4">
    <source>
        <dbReference type="Google" id="ProtNLM"/>
    </source>
</evidence>
<dbReference type="PANTHER" id="PTHR43649:SF12">
    <property type="entry name" value="DIACETYLCHITOBIOSE BINDING PROTEIN DASA"/>
    <property type="match status" value="1"/>
</dbReference>
<organism evidence="2 3">
    <name type="scientific">Paenibacillus sambharensis</name>
    <dbReference type="NCBI Taxonomy" id="1803190"/>
    <lineage>
        <taxon>Bacteria</taxon>
        <taxon>Bacillati</taxon>
        <taxon>Bacillota</taxon>
        <taxon>Bacilli</taxon>
        <taxon>Bacillales</taxon>
        <taxon>Paenibacillaceae</taxon>
        <taxon>Paenibacillus</taxon>
    </lineage>
</organism>
<dbReference type="Proteomes" id="UP000249522">
    <property type="component" value="Unassembled WGS sequence"/>
</dbReference>
<dbReference type="AlphaFoldDB" id="A0A2W1LY65"/>